<protein>
    <submittedName>
        <fullName evidence="1">Uncharacterized protein</fullName>
    </submittedName>
</protein>
<proteinExistence type="predicted"/>
<organism evidence="1">
    <name type="scientific">marine sediment metagenome</name>
    <dbReference type="NCBI Taxonomy" id="412755"/>
    <lineage>
        <taxon>unclassified sequences</taxon>
        <taxon>metagenomes</taxon>
        <taxon>ecological metagenomes</taxon>
    </lineage>
</organism>
<dbReference type="EMBL" id="LAZR01005285">
    <property type="protein sequence ID" value="KKN01226.1"/>
    <property type="molecule type" value="Genomic_DNA"/>
</dbReference>
<sequence length="140" mass="15798">MMQMLLDGRFYLPTPSLPNWRKNVDKMKLHPPDYWLNELAESLEWSSRYQHGKRDVVATIQNEAIQVAIRTCIEAECEKCRRGIATWADNGPFVWHMDGGYAGYNGPIHENGSTLCHASALHTITPAAILAEQEKADAES</sequence>
<gene>
    <name evidence="1" type="ORF">LCGC14_1129900</name>
</gene>
<reference evidence="1" key="1">
    <citation type="journal article" date="2015" name="Nature">
        <title>Complex archaea that bridge the gap between prokaryotes and eukaryotes.</title>
        <authorList>
            <person name="Spang A."/>
            <person name="Saw J.H."/>
            <person name="Jorgensen S.L."/>
            <person name="Zaremba-Niedzwiedzka K."/>
            <person name="Martijn J."/>
            <person name="Lind A.E."/>
            <person name="van Eijk R."/>
            <person name="Schleper C."/>
            <person name="Guy L."/>
            <person name="Ettema T.J."/>
        </authorList>
    </citation>
    <scope>NUCLEOTIDE SEQUENCE</scope>
</reference>
<name>A0A0F9PJN3_9ZZZZ</name>
<evidence type="ECO:0000313" key="1">
    <source>
        <dbReference type="EMBL" id="KKN01226.1"/>
    </source>
</evidence>
<accession>A0A0F9PJN3</accession>
<dbReference type="AlphaFoldDB" id="A0A0F9PJN3"/>
<comment type="caution">
    <text evidence="1">The sequence shown here is derived from an EMBL/GenBank/DDBJ whole genome shotgun (WGS) entry which is preliminary data.</text>
</comment>